<keyword evidence="3" id="KW-1185">Reference proteome</keyword>
<proteinExistence type="predicted"/>
<dbReference type="OrthoDB" id="5512215at2"/>
<evidence type="ECO:0000259" key="1">
    <source>
        <dbReference type="Pfam" id="PF07110"/>
    </source>
</evidence>
<dbReference type="InterPro" id="IPR011008">
    <property type="entry name" value="Dimeric_a/b-barrel"/>
</dbReference>
<name>A0A1T5FRY4_9SPHN</name>
<dbReference type="RefSeq" id="WP_079649963.1">
    <property type="nucleotide sequence ID" value="NZ_FUYM01000010.1"/>
</dbReference>
<reference evidence="3" key="1">
    <citation type="submission" date="2017-02" db="EMBL/GenBank/DDBJ databases">
        <authorList>
            <person name="Varghese N."/>
            <person name="Submissions S."/>
        </authorList>
    </citation>
    <scope>NUCLEOTIDE SEQUENCE [LARGE SCALE GENOMIC DNA]</scope>
    <source>
        <strain evidence="3">UM2</strain>
    </source>
</reference>
<dbReference type="Pfam" id="PF07110">
    <property type="entry name" value="EthD"/>
    <property type="match status" value="1"/>
</dbReference>
<dbReference type="Proteomes" id="UP000189818">
    <property type="component" value="Unassembled WGS sequence"/>
</dbReference>
<dbReference type="Gene3D" id="3.30.70.100">
    <property type="match status" value="2"/>
</dbReference>
<dbReference type="NCBIfam" id="TIGR02118">
    <property type="entry name" value="EthD family reductase"/>
    <property type="match status" value="1"/>
</dbReference>
<sequence>MPDGLAIDLEPFRKRTEFIRRADGLTPEAFLDHWHRCHAPLLRPLAGLRGLVLNLVDRARSPGAPYDAVIELWFDPAARDDTDPALAAAIAADRALFMRNEVMRFHTREVVIRPVIAQAGRRRVKRIGLVGRAPQTSRESFFEDWVHQHAPQANEQPGLEGYVLNLLDHEQGPWDGYAELWWTDAQAFEAASLAIRSTVGARLGFFHSHVLLYVDEH</sequence>
<feature type="domain" description="EthD" evidence="1">
    <location>
        <begin position="23"/>
        <end position="98"/>
    </location>
</feature>
<dbReference type="InterPro" id="IPR009799">
    <property type="entry name" value="EthD_dom"/>
</dbReference>
<accession>A0A1T5FRY4</accession>
<dbReference type="EMBL" id="FUYM01000010">
    <property type="protein sequence ID" value="SKB98945.1"/>
    <property type="molecule type" value="Genomic_DNA"/>
</dbReference>
<dbReference type="STRING" id="439228.SAMN06295920_110167"/>
<evidence type="ECO:0000313" key="2">
    <source>
        <dbReference type="EMBL" id="SKB98945.1"/>
    </source>
</evidence>
<gene>
    <name evidence="2" type="ORF">SAMN06295920_110167</name>
</gene>
<dbReference type="AlphaFoldDB" id="A0A1T5FRY4"/>
<evidence type="ECO:0000313" key="3">
    <source>
        <dbReference type="Proteomes" id="UP000189818"/>
    </source>
</evidence>
<organism evidence="2 3">
    <name type="scientific">Rhizorhabdus histidinilytica</name>
    <dbReference type="NCBI Taxonomy" id="439228"/>
    <lineage>
        <taxon>Bacteria</taxon>
        <taxon>Pseudomonadati</taxon>
        <taxon>Pseudomonadota</taxon>
        <taxon>Alphaproteobacteria</taxon>
        <taxon>Sphingomonadales</taxon>
        <taxon>Sphingomonadaceae</taxon>
        <taxon>Rhizorhabdus</taxon>
    </lineage>
</organism>
<dbReference type="GO" id="GO:0016491">
    <property type="term" value="F:oxidoreductase activity"/>
    <property type="evidence" value="ECO:0007669"/>
    <property type="project" value="InterPro"/>
</dbReference>
<protein>
    <recommendedName>
        <fullName evidence="1">EthD domain-containing protein</fullName>
    </recommendedName>
</protein>
<dbReference type="SUPFAM" id="SSF54909">
    <property type="entry name" value="Dimeric alpha+beta barrel"/>
    <property type="match status" value="2"/>
</dbReference>